<reference evidence="1 2" key="1">
    <citation type="journal article" date="2022" name="bioRxiv">
        <title>The genome of the oomycete Peronosclerospora sorghi, a cosmopolitan pathogen of maize and sorghum, is inflated with dispersed pseudogenes.</title>
        <authorList>
            <person name="Fletcher K."/>
            <person name="Martin F."/>
            <person name="Isakeit T."/>
            <person name="Cavanaugh K."/>
            <person name="Magill C."/>
            <person name="Michelmore R."/>
        </authorList>
    </citation>
    <scope>NUCLEOTIDE SEQUENCE [LARGE SCALE GENOMIC DNA]</scope>
    <source>
        <strain evidence="1">P6</strain>
    </source>
</reference>
<evidence type="ECO:0000313" key="2">
    <source>
        <dbReference type="Proteomes" id="UP001163321"/>
    </source>
</evidence>
<comment type="caution">
    <text evidence="1">The sequence shown here is derived from an EMBL/GenBank/DDBJ whole genome shotgun (WGS) entry which is preliminary data.</text>
</comment>
<gene>
    <name evidence="1" type="ORF">PsorP6_008855</name>
</gene>
<name>A0ACC0W2F1_9STRA</name>
<accession>A0ACC0W2F1</accession>
<sequence length="337" mass="36030">MLRVVLQVKPFSTSMGINTIVAILATISGIRSVHLIPDDFSLPEIASSTEKGTAGSTSARSSLRFVIMRADNSLDLKSFLTPLENLHLADIDVIEQASTTWARKEVVLRVPDMMCPGNCGSSVLNAVRVVDGVEAVRLCFENRQIVVRGCMSVGALCTAIKEIGFDSEINAETPLPRRFRFRVDDLCDVGVNGVKLKDALTAVEGVENLVLLTDRAEVLVVAMLVDSSALVEAAGRVGFNMLELSEEAWGIPVEVVPPLHKSVDQKEADEAVYYEAHTCDLHVCPQIGCPRYLTTVAHTAALAVGWAVAGCGMASGGECTCGDNCKCDGCPEHNPAS</sequence>
<protein>
    <submittedName>
        <fullName evidence="1">Uncharacterized protein</fullName>
    </submittedName>
</protein>
<dbReference type="Proteomes" id="UP001163321">
    <property type="component" value="Chromosome 5"/>
</dbReference>
<dbReference type="EMBL" id="CM047584">
    <property type="protein sequence ID" value="KAI9912274.1"/>
    <property type="molecule type" value="Genomic_DNA"/>
</dbReference>
<proteinExistence type="predicted"/>
<evidence type="ECO:0000313" key="1">
    <source>
        <dbReference type="EMBL" id="KAI9912274.1"/>
    </source>
</evidence>
<organism evidence="1 2">
    <name type="scientific">Peronosclerospora sorghi</name>
    <dbReference type="NCBI Taxonomy" id="230839"/>
    <lineage>
        <taxon>Eukaryota</taxon>
        <taxon>Sar</taxon>
        <taxon>Stramenopiles</taxon>
        <taxon>Oomycota</taxon>
        <taxon>Peronosporomycetes</taxon>
        <taxon>Peronosporales</taxon>
        <taxon>Peronosporaceae</taxon>
        <taxon>Peronosclerospora</taxon>
    </lineage>
</organism>
<keyword evidence="2" id="KW-1185">Reference proteome</keyword>